<dbReference type="PANTHER" id="PTHR47926">
    <property type="entry name" value="PENTATRICOPEPTIDE REPEAT-CONTAINING PROTEIN"/>
    <property type="match status" value="1"/>
</dbReference>
<dbReference type="Pfam" id="PF20431">
    <property type="entry name" value="E_motif"/>
    <property type="match status" value="1"/>
</dbReference>
<dbReference type="InterPro" id="IPR011990">
    <property type="entry name" value="TPR-like_helical_dom_sf"/>
</dbReference>
<feature type="repeat" description="PPR" evidence="2">
    <location>
        <begin position="85"/>
        <end position="119"/>
    </location>
</feature>
<evidence type="ECO:0000313" key="5">
    <source>
        <dbReference type="Proteomes" id="UP000017836"/>
    </source>
</evidence>
<dbReference type="InterPro" id="IPR046848">
    <property type="entry name" value="E_motif"/>
</dbReference>
<dbReference type="GO" id="GO:0009451">
    <property type="term" value="P:RNA modification"/>
    <property type="evidence" value="ECO:0000318"/>
    <property type="project" value="GO_Central"/>
</dbReference>
<feature type="coiled-coil region" evidence="3">
    <location>
        <begin position="772"/>
        <end position="803"/>
    </location>
</feature>
<evidence type="ECO:0000256" key="2">
    <source>
        <dbReference type="PROSITE-ProRule" id="PRU00708"/>
    </source>
</evidence>
<dbReference type="AlphaFoldDB" id="U5DBN7"/>
<sequence>MQNLLKSKSRSLFLNCKSSVVKQALVSLDSCKTMREFKQLQAHTITNGLQNHPLLSTHLVKFLATSDSGCLSYALMVFRQLNSPELRAYNTIIKALSLSSDPIQAISFYHEMVLKGVHPNNFTFPPLVASCAKVTAINEGEKCHTEVVKRGFDQVIFVANSLVHMYACFKLISYARQVFYEMVERDFVSWNSMINGHILLGDIMNARKLFDEMPERNQISWNVMIGGYARSGSPGHGLKLFREMQKKGIKGTITTMVSILNACAKSARLLEGRSVHCYIIRSSSMDSGVILETALVDMYCKCGKLDSAKRVFYEMPERNLVSWNAMIFGQAICGDYKEALALFDSMELHSIEPDEVSYVGVLCACARGVALLEGRRYFDQMNRIHGIKPSFAHYWCMANLYRNADLVMEGEELIKSMPSTSPESSVWGNLLLFSRFTADLSLGEQIARRLVELEPYNGARYMLLWNLYAVSGKWEEVAKVREMMEERGLRRMPGCSLVDLNGIVHEFEAGDKSQPEMERVYAIMDEVARFEGQLIKLGHHKVKSLCHTNGALPLLSPGNRGGRLRRASTEKRKEKKVEGDRAMAYASRFLCHSRKLCAGQKLFQMVPAVPVRYFSNEAPPRPVLKGDEMLKNIFYEVKNKFETAIGVLRKEKITIDPDDPAAVAHYAKVMKIVREKADLFSESQRINYTIQTRTQGIPDARTYLLTLQEIRIKRGLTDDLGVEAMMFEALEKVEKEIKKPLMRNDKKGMALLHAEFDKINKKLGIRKEDLPKYEEQLELKIAKAQLEELKKETLEAMKTQKRSEEFKNDEIVDPKQLDIRNFL</sequence>
<dbReference type="GO" id="GO:0009555">
    <property type="term" value="P:pollen development"/>
    <property type="evidence" value="ECO:0007669"/>
    <property type="project" value="InterPro"/>
</dbReference>
<protein>
    <submittedName>
        <fullName evidence="4">Uncharacterized protein</fullName>
    </submittedName>
</protein>
<evidence type="ECO:0000256" key="1">
    <source>
        <dbReference type="ARBA" id="ARBA00022737"/>
    </source>
</evidence>
<feature type="repeat" description="PPR" evidence="2">
    <location>
        <begin position="186"/>
        <end position="216"/>
    </location>
</feature>
<dbReference type="FunFam" id="1.25.40.10:FF:000470">
    <property type="entry name" value="Pentatricopeptide repeat-containing protein At5g66520"/>
    <property type="match status" value="1"/>
</dbReference>
<keyword evidence="1" id="KW-0677">Repeat</keyword>
<keyword evidence="3" id="KW-0175">Coiled coil</keyword>
<dbReference type="Gramene" id="ERN18847">
    <property type="protein sequence ID" value="ERN18847"/>
    <property type="gene ID" value="AMTR_s00067p00130250"/>
</dbReference>
<dbReference type="eggNOG" id="KOG4197">
    <property type="taxonomic scope" value="Eukaryota"/>
</dbReference>
<evidence type="ECO:0000256" key="3">
    <source>
        <dbReference type="SAM" id="Coils"/>
    </source>
</evidence>
<dbReference type="Proteomes" id="UP000017836">
    <property type="component" value="Unassembled WGS sequence"/>
</dbReference>
<name>U5DBN7_AMBTC</name>
<dbReference type="InterPro" id="IPR031432">
    <property type="entry name" value="MGP1"/>
</dbReference>
<proteinExistence type="predicted"/>
<dbReference type="GO" id="GO:0003723">
    <property type="term" value="F:RNA binding"/>
    <property type="evidence" value="ECO:0007669"/>
    <property type="project" value="InterPro"/>
</dbReference>
<gene>
    <name evidence="4" type="ORF">AMTR_s00067p00130250</name>
</gene>
<dbReference type="NCBIfam" id="TIGR00756">
    <property type="entry name" value="PPR"/>
    <property type="match status" value="5"/>
</dbReference>
<dbReference type="Pfam" id="PF13041">
    <property type="entry name" value="PPR_2"/>
    <property type="match status" value="3"/>
</dbReference>
<dbReference type="PANTHER" id="PTHR47926:SF365">
    <property type="entry name" value="DYW DOMAIN-CONTAINING PROTEIN"/>
    <property type="match status" value="1"/>
</dbReference>
<dbReference type="FunFam" id="1.25.40.10:FF:000184">
    <property type="entry name" value="Pentatricopeptide repeat-containing protein, chloroplastic"/>
    <property type="match status" value="1"/>
</dbReference>
<dbReference type="PROSITE" id="PS51375">
    <property type="entry name" value="PPR"/>
    <property type="match status" value="5"/>
</dbReference>
<organism evidence="4 5">
    <name type="scientific">Amborella trichopoda</name>
    <dbReference type="NCBI Taxonomy" id="13333"/>
    <lineage>
        <taxon>Eukaryota</taxon>
        <taxon>Viridiplantae</taxon>
        <taxon>Streptophyta</taxon>
        <taxon>Embryophyta</taxon>
        <taxon>Tracheophyta</taxon>
        <taxon>Spermatophyta</taxon>
        <taxon>Magnoliopsida</taxon>
        <taxon>Amborellales</taxon>
        <taxon>Amborellaceae</taxon>
        <taxon>Amborella</taxon>
    </lineage>
</organism>
<keyword evidence="5" id="KW-1185">Reference proteome</keyword>
<evidence type="ECO:0000313" key="4">
    <source>
        <dbReference type="EMBL" id="ERN18847.1"/>
    </source>
</evidence>
<feature type="repeat" description="PPR" evidence="2">
    <location>
        <begin position="288"/>
        <end position="318"/>
    </location>
</feature>
<dbReference type="Pfam" id="PF15704">
    <property type="entry name" value="Mt_ATP_synt"/>
    <property type="match status" value="1"/>
</dbReference>
<dbReference type="Gene3D" id="1.25.40.10">
    <property type="entry name" value="Tetratricopeptide repeat domain"/>
    <property type="match status" value="3"/>
</dbReference>
<dbReference type="InterPro" id="IPR046960">
    <property type="entry name" value="PPR_At4g14850-like_plant"/>
</dbReference>
<dbReference type="Pfam" id="PF01535">
    <property type="entry name" value="PPR"/>
    <property type="match status" value="1"/>
</dbReference>
<dbReference type="HOGENOM" id="CLU_343996_0_0_1"/>
<dbReference type="EMBL" id="KI392078">
    <property type="protein sequence ID" value="ERN18847.1"/>
    <property type="molecule type" value="Genomic_DNA"/>
</dbReference>
<feature type="repeat" description="PPR" evidence="2">
    <location>
        <begin position="319"/>
        <end position="353"/>
    </location>
</feature>
<feature type="repeat" description="PPR" evidence="2">
    <location>
        <begin position="217"/>
        <end position="251"/>
    </location>
</feature>
<dbReference type="InterPro" id="IPR002885">
    <property type="entry name" value="PPR_rpt"/>
</dbReference>
<reference evidence="5" key="1">
    <citation type="journal article" date="2013" name="Science">
        <title>The Amborella genome and the evolution of flowering plants.</title>
        <authorList>
            <consortium name="Amborella Genome Project"/>
        </authorList>
    </citation>
    <scope>NUCLEOTIDE SEQUENCE [LARGE SCALE GENOMIC DNA]</scope>
</reference>
<accession>U5DBN7</accession>